<organism evidence="3 4">
    <name type="scientific">Methanothrix harundinacea</name>
    <dbReference type="NCBI Taxonomy" id="301375"/>
    <lineage>
        <taxon>Archaea</taxon>
        <taxon>Methanobacteriati</taxon>
        <taxon>Methanobacteriota</taxon>
        <taxon>Stenosarchaea group</taxon>
        <taxon>Methanomicrobia</taxon>
        <taxon>Methanotrichales</taxon>
        <taxon>Methanotrichaceae</taxon>
        <taxon>Methanothrix</taxon>
    </lineage>
</organism>
<evidence type="ECO:0000256" key="1">
    <source>
        <dbReference type="SAM" id="Phobius"/>
    </source>
</evidence>
<evidence type="ECO:0000313" key="5">
    <source>
        <dbReference type="Proteomes" id="UP000057043"/>
    </source>
</evidence>
<keyword evidence="1" id="KW-0472">Membrane</keyword>
<name>A0A101IFU9_9EURY</name>
<dbReference type="EMBL" id="LGHB01000051">
    <property type="protein sequence ID" value="KUK94426.1"/>
    <property type="molecule type" value="Genomic_DNA"/>
</dbReference>
<evidence type="ECO:0000313" key="2">
    <source>
        <dbReference type="EMBL" id="KUK43531.1"/>
    </source>
</evidence>
<reference evidence="3" key="1">
    <citation type="journal article" date="2015" name="MBio">
        <title>Genome-resolved metagenomic analysis reveals roles for candidate phyla and other microbial community members in biogeochemical transformations in oil reservoirs.</title>
        <authorList>
            <person name="Hu P."/>
            <person name="Tom L."/>
            <person name="Singh A."/>
            <person name="Thomas B.C."/>
            <person name="Baker B.J."/>
            <person name="Piceno Y.M."/>
            <person name="Andersen G.L."/>
            <person name="Banfield J.F."/>
        </authorList>
    </citation>
    <scope>NUCLEOTIDE SEQUENCE [LARGE SCALE GENOMIC DNA]</scope>
    <source>
        <strain evidence="3">56_747</strain>
    </source>
</reference>
<proteinExistence type="predicted"/>
<gene>
    <name evidence="2" type="ORF">XD72_2093</name>
    <name evidence="3" type="ORF">XE07_2150</name>
</gene>
<sequence length="74" mass="7724">MSPHDQEPDKCESRPGSACACSLGPQRSWIVVFLGVILVILAAALDLSLEAVLILGLIPLAVLVASAASGRRRT</sequence>
<protein>
    <submittedName>
        <fullName evidence="3">Uncharacterized protein</fullName>
    </submittedName>
</protein>
<feature type="transmembrane region" description="Helical" evidence="1">
    <location>
        <begin position="28"/>
        <end position="45"/>
    </location>
</feature>
<dbReference type="Proteomes" id="UP000053961">
    <property type="component" value="Unassembled WGS sequence"/>
</dbReference>
<reference evidence="4 5" key="2">
    <citation type="journal article" date="2015" name="MBio">
        <title>Genome-Resolved Metagenomic Analysis Reveals Roles for Candidate Phyla and Other Microbial Community Members in Biogeochemical Transformations in Oil Reservoirs.</title>
        <authorList>
            <person name="Hu P."/>
            <person name="Tom L."/>
            <person name="Singh A."/>
            <person name="Thomas B.C."/>
            <person name="Baker B.J."/>
            <person name="Piceno Y.M."/>
            <person name="Andersen G.L."/>
            <person name="Banfield J.F."/>
        </authorList>
    </citation>
    <scope>NUCLEOTIDE SEQUENCE [LARGE SCALE GENOMIC DNA]</scope>
    <source>
        <strain evidence="2">57_489</strain>
    </source>
</reference>
<dbReference type="Proteomes" id="UP000057043">
    <property type="component" value="Unassembled WGS sequence"/>
</dbReference>
<evidence type="ECO:0000313" key="3">
    <source>
        <dbReference type="EMBL" id="KUK94426.1"/>
    </source>
</evidence>
<dbReference type="AlphaFoldDB" id="A0A101IFU9"/>
<keyword evidence="1" id="KW-0812">Transmembrane</keyword>
<accession>A0A101IFU9</accession>
<keyword evidence="1" id="KW-1133">Transmembrane helix</keyword>
<evidence type="ECO:0000313" key="4">
    <source>
        <dbReference type="Proteomes" id="UP000053961"/>
    </source>
</evidence>
<comment type="caution">
    <text evidence="3">The sequence shown here is derived from an EMBL/GenBank/DDBJ whole genome shotgun (WGS) entry which is preliminary data.</text>
</comment>
<feature type="transmembrane region" description="Helical" evidence="1">
    <location>
        <begin position="51"/>
        <end position="70"/>
    </location>
</feature>
<dbReference type="PATRIC" id="fig|301375.6.peg.6"/>
<dbReference type="EMBL" id="LGFT01000066">
    <property type="protein sequence ID" value="KUK43531.1"/>
    <property type="molecule type" value="Genomic_DNA"/>
</dbReference>